<name>A0A7Y0Q7J1_9GAMM</name>
<keyword evidence="4" id="KW-0812">Transmembrane</keyword>
<evidence type="ECO:0000313" key="7">
    <source>
        <dbReference type="Proteomes" id="UP000568664"/>
    </source>
</evidence>
<dbReference type="RefSeq" id="WP_169076438.1">
    <property type="nucleotide sequence ID" value="NZ_JABBXH010000006.1"/>
</dbReference>
<evidence type="ECO:0000256" key="4">
    <source>
        <dbReference type="SAM" id="Phobius"/>
    </source>
</evidence>
<dbReference type="SMART" id="SM00342">
    <property type="entry name" value="HTH_ARAC"/>
    <property type="match status" value="1"/>
</dbReference>
<evidence type="ECO:0000256" key="1">
    <source>
        <dbReference type="ARBA" id="ARBA00023015"/>
    </source>
</evidence>
<dbReference type="SUPFAM" id="SSF46689">
    <property type="entry name" value="Homeodomain-like"/>
    <property type="match status" value="1"/>
</dbReference>
<organism evidence="6 7">
    <name type="scientific">Thalassotalea algicola</name>
    <dbReference type="NCBI Taxonomy" id="2716224"/>
    <lineage>
        <taxon>Bacteria</taxon>
        <taxon>Pseudomonadati</taxon>
        <taxon>Pseudomonadota</taxon>
        <taxon>Gammaproteobacteria</taxon>
        <taxon>Alteromonadales</taxon>
        <taxon>Colwelliaceae</taxon>
        <taxon>Thalassotalea</taxon>
    </lineage>
</organism>
<dbReference type="PANTHER" id="PTHR43280">
    <property type="entry name" value="ARAC-FAMILY TRANSCRIPTIONAL REGULATOR"/>
    <property type="match status" value="1"/>
</dbReference>
<evidence type="ECO:0000313" key="6">
    <source>
        <dbReference type="EMBL" id="NMP33124.1"/>
    </source>
</evidence>
<dbReference type="Gene3D" id="1.10.10.60">
    <property type="entry name" value="Homeodomain-like"/>
    <property type="match status" value="1"/>
</dbReference>
<evidence type="ECO:0000256" key="2">
    <source>
        <dbReference type="ARBA" id="ARBA00023125"/>
    </source>
</evidence>
<keyword evidence="4" id="KW-1133">Transmembrane helix</keyword>
<feature type="transmembrane region" description="Helical" evidence="4">
    <location>
        <begin position="33"/>
        <end position="49"/>
    </location>
</feature>
<feature type="transmembrane region" description="Helical" evidence="4">
    <location>
        <begin position="61"/>
        <end position="83"/>
    </location>
</feature>
<dbReference type="InterPro" id="IPR018060">
    <property type="entry name" value="HTH_AraC"/>
</dbReference>
<dbReference type="GO" id="GO:0043565">
    <property type="term" value="F:sequence-specific DNA binding"/>
    <property type="evidence" value="ECO:0007669"/>
    <property type="project" value="InterPro"/>
</dbReference>
<dbReference type="GO" id="GO:0003700">
    <property type="term" value="F:DNA-binding transcription factor activity"/>
    <property type="evidence" value="ECO:0007669"/>
    <property type="project" value="InterPro"/>
</dbReference>
<dbReference type="AlphaFoldDB" id="A0A7Y0Q7J1"/>
<keyword evidence="3" id="KW-0804">Transcription</keyword>
<feature type="transmembrane region" description="Helical" evidence="4">
    <location>
        <begin position="189"/>
        <end position="209"/>
    </location>
</feature>
<proteinExistence type="predicted"/>
<dbReference type="Pfam" id="PF12833">
    <property type="entry name" value="HTH_18"/>
    <property type="match status" value="1"/>
</dbReference>
<evidence type="ECO:0000256" key="3">
    <source>
        <dbReference type="ARBA" id="ARBA00023163"/>
    </source>
</evidence>
<protein>
    <submittedName>
        <fullName evidence="6">Helix-turn-helix transcriptional regulator</fullName>
    </submittedName>
</protein>
<keyword evidence="2" id="KW-0238">DNA-binding</keyword>
<dbReference type="EMBL" id="JABBXH010000006">
    <property type="protein sequence ID" value="NMP33124.1"/>
    <property type="molecule type" value="Genomic_DNA"/>
</dbReference>
<dbReference type="Proteomes" id="UP000568664">
    <property type="component" value="Unassembled WGS sequence"/>
</dbReference>
<dbReference type="InterPro" id="IPR018062">
    <property type="entry name" value="HTH_AraC-typ_CS"/>
</dbReference>
<accession>A0A7Y0Q7J1</accession>
<keyword evidence="4" id="KW-0472">Membrane</keyword>
<comment type="caution">
    <text evidence="6">The sequence shown here is derived from an EMBL/GenBank/DDBJ whole genome shotgun (WGS) entry which is preliminary data.</text>
</comment>
<dbReference type="PROSITE" id="PS00041">
    <property type="entry name" value="HTH_ARAC_FAMILY_1"/>
    <property type="match status" value="1"/>
</dbReference>
<feature type="transmembrane region" description="Helical" evidence="4">
    <location>
        <begin position="6"/>
        <end position="26"/>
    </location>
</feature>
<dbReference type="PANTHER" id="PTHR43280:SF29">
    <property type="entry name" value="ARAC-FAMILY TRANSCRIPTIONAL REGULATOR"/>
    <property type="match status" value="1"/>
</dbReference>
<gene>
    <name evidence="6" type="ORF">HII17_16315</name>
</gene>
<reference evidence="6 7" key="1">
    <citation type="submission" date="2020-04" db="EMBL/GenBank/DDBJ databases">
        <title>Thalassotalea sp. M1531, isolated from the surface of marine red alga.</title>
        <authorList>
            <person name="Pang L."/>
            <person name="Lu D.-C."/>
        </authorList>
    </citation>
    <scope>NUCLEOTIDE SEQUENCE [LARGE SCALE GENOMIC DNA]</scope>
    <source>
        <strain evidence="6 7">M1531</strain>
    </source>
</reference>
<keyword evidence="1" id="KW-0805">Transcription regulation</keyword>
<evidence type="ECO:0000259" key="5">
    <source>
        <dbReference type="PROSITE" id="PS01124"/>
    </source>
</evidence>
<keyword evidence="7" id="KW-1185">Reference proteome</keyword>
<sequence length="401" mass="45687">MDNTLLSVIYFIACSHAAMLAVALWMRSEKAKPGRVLSMVVAILAYKLFEGGATYSGLYRFVPHLLDLMPAMVMVLGPVFYGYVRQVSGQPALNWQQWLLHLTPWLAVWFFLNSPSVFRDAEAKIAMWQMIANSDGSYRKLPTEIVFRLLAIKAHLTAYLWLSWRALGQFTETVDNLRSDNSGDIVKQLRLLTIAFIFLEATWVSLFIANQYFDLGTLNQVSQIWLLFIAGLVLAMGFAGLQQPNMIFTQEERLLTSVEQPVGNAVKTNVPQQEKVKYIHSALPESAANEIAKLIEQTMESQQLFLDDKLTLTELAKTLEMKSHTVSQVINQQMKTNFYKLVNGYRVQHATHLLESEQVNWSIERIALESGFSNRVTFNKAFKEQMNCTASNYKKRHRQAS</sequence>
<feature type="transmembrane region" description="Helical" evidence="4">
    <location>
        <begin position="221"/>
        <end position="241"/>
    </location>
</feature>
<feature type="domain" description="HTH araC/xylS-type" evidence="5">
    <location>
        <begin position="289"/>
        <end position="396"/>
    </location>
</feature>
<dbReference type="InterPro" id="IPR009057">
    <property type="entry name" value="Homeodomain-like_sf"/>
</dbReference>
<dbReference type="PROSITE" id="PS01124">
    <property type="entry name" value="HTH_ARAC_FAMILY_2"/>
    <property type="match status" value="1"/>
</dbReference>